<dbReference type="EMBL" id="GQ396662">
    <property type="protein sequence ID" value="ACT81761.1"/>
    <property type="molecule type" value="Genomic_DNA"/>
</dbReference>
<evidence type="ECO:0000313" key="21">
    <source>
        <dbReference type="EMBL" id="AMJ54784.1"/>
    </source>
</evidence>
<dbReference type="Proteomes" id="UP000158879">
    <property type="component" value="Genome"/>
</dbReference>
<dbReference type="EMBL" id="KP745669">
    <property type="protein sequence ID" value="AKI13656.1"/>
    <property type="molecule type" value="Genomic_DNA"/>
</dbReference>
<dbReference type="EMBL" id="LR131945">
    <property type="protein sequence ID" value="VDY03141.1"/>
    <property type="molecule type" value="Genomic_DNA"/>
</dbReference>
<evidence type="ECO:0000313" key="29">
    <source>
        <dbReference type="Proteomes" id="UP000143944"/>
    </source>
</evidence>
<dbReference type="EMBL" id="KP745696">
    <property type="protein sequence ID" value="AKI18166.1"/>
    <property type="molecule type" value="Genomic_DNA"/>
</dbReference>
<reference evidence="28 29" key="1">
    <citation type="journal article" date="2010" name="J. Gen. Virol.">
        <title>Sequences of complete human cytomegalovirus genomes from infected cell cultures and clinical specimens.</title>
        <authorList>
            <person name="Cunningham C."/>
            <person name="Gatherer D."/>
            <person name="Hilfrich B."/>
            <person name="Baluchova K."/>
            <person name="Dargan D.J."/>
            <person name="Thomson M."/>
            <person name="Griffiths P.D."/>
            <person name="Wilkinson G.W."/>
            <person name="Schulz T.F."/>
            <person name="Davison A.J."/>
        </authorList>
    </citation>
    <scope>NUCLEOTIDE SEQUENCE [LARGE SCALE GENOMIC DNA]</scope>
    <source>
        <strain evidence="5">HAN38</strain>
        <strain evidence="4">JP</strain>
    </source>
</reference>
<evidence type="ECO:0000313" key="22">
    <source>
        <dbReference type="EMBL" id="AMJ55117.1"/>
    </source>
</evidence>
<evidence type="ECO:0000313" key="15">
    <source>
        <dbReference type="EMBL" id="AKI18166.1"/>
    </source>
</evidence>
<evidence type="ECO:0000313" key="26">
    <source>
        <dbReference type="Proteomes" id="UP000100228"/>
    </source>
</evidence>
<evidence type="ECO:0000313" key="27">
    <source>
        <dbReference type="Proteomes" id="UP000112015"/>
    </source>
</evidence>
<dbReference type="EMBL" id="KP745649">
    <property type="protein sequence ID" value="AKI10321.1"/>
    <property type="molecule type" value="Genomic_DNA"/>
</dbReference>
<dbReference type="Proteomes" id="UP000174628">
    <property type="component" value="Genome"/>
</dbReference>
<dbReference type="Proteomes" id="UP000139920">
    <property type="component" value="Segment"/>
</dbReference>
<dbReference type="EMBL" id="KP745703">
    <property type="protein sequence ID" value="AKI19340.1"/>
    <property type="molecule type" value="Genomic_DNA"/>
</dbReference>
<evidence type="ECO:0000313" key="9">
    <source>
        <dbReference type="EMBL" id="AKI12154.1"/>
    </source>
</evidence>
<dbReference type="EMBL" id="KP745661">
    <property type="protein sequence ID" value="AKI12320.1"/>
    <property type="molecule type" value="Genomic_DNA"/>
</dbReference>
<dbReference type="Pfam" id="PF17442">
    <property type="entry name" value="U62_UL91"/>
    <property type="match status" value="1"/>
</dbReference>
<evidence type="ECO:0000313" key="18">
    <source>
        <dbReference type="EMBL" id="AKI21015.1"/>
    </source>
</evidence>
<proteinExistence type="inferred from homology"/>
<dbReference type="EMBL" id="KP745728">
    <property type="protein sequence ID" value="AKI23516.1"/>
    <property type="molecule type" value="Genomic_DNA"/>
</dbReference>
<dbReference type="Proteomes" id="UP000100992">
    <property type="component" value="Segment"/>
</dbReference>
<dbReference type="EMBL" id="KP745715">
    <property type="protein sequence ID" value="AKI21350.1"/>
    <property type="molecule type" value="Genomic_DNA"/>
</dbReference>
<dbReference type="Proteomes" id="UP000166367">
    <property type="component" value="Segment"/>
</dbReference>
<evidence type="ECO:0000313" key="14">
    <source>
        <dbReference type="EMBL" id="AKI18000.1"/>
    </source>
</evidence>
<evidence type="ECO:0000256" key="1">
    <source>
        <dbReference type="ARBA" id="ARBA00008288"/>
    </source>
</evidence>
<evidence type="ECO:0000313" key="7">
    <source>
        <dbReference type="EMBL" id="AKI10321.1"/>
    </source>
</evidence>
<name>A0A0G2TFZ4_HCMV</name>
<dbReference type="Proteomes" id="UP000100228">
    <property type="component" value="Segment"/>
</dbReference>
<gene>
    <name evidence="6" type="primary">UL91</name>
</gene>
<reference evidence="24" key="6">
    <citation type="submission" date="2018-12" db="EMBL/GenBank/DDBJ databases">
        <authorList>
            <person name="Camiolo S."/>
        </authorList>
    </citation>
    <scope>NUCLEOTIDE SEQUENCE</scope>
    <source>
        <strain evidence="24">PAT_H_5</strain>
    </source>
</reference>
<dbReference type="Proteomes" id="UP000146391">
    <property type="component" value="Genome"/>
</dbReference>
<reference evidence="21" key="4">
    <citation type="submission" date="2017-01" db="EMBL/GenBank/DDBJ databases">
        <authorList>
            <person name="Mah S.A."/>
            <person name="Swanson W.J."/>
            <person name="Moy G.W."/>
            <person name="Vacquier V.D."/>
        </authorList>
    </citation>
    <scope>NUCLEOTIDE SEQUENCE</scope>
    <source>
        <strain evidence="22">UK/Lon5/Blood/2010</strain>
        <strain evidence="21">UK/Lon9/Urine/2012</strain>
    </source>
</reference>
<evidence type="ECO:0000313" key="20">
    <source>
        <dbReference type="EMBL" id="AKI23516.1"/>
    </source>
</evidence>
<evidence type="ECO:0000313" key="5">
    <source>
        <dbReference type="EMBL" id="ACT81761.1"/>
    </source>
</evidence>
<protein>
    <submittedName>
        <fullName evidence="6">Protein UL91</fullName>
    </submittedName>
    <submittedName>
        <fullName evidence="23">UL91 protein</fullName>
    </submittedName>
</protein>
<dbReference type="Proteomes" id="UP000148714">
    <property type="component" value="Segment"/>
</dbReference>
<evidence type="ECO:0000313" key="13">
    <source>
        <dbReference type="EMBL" id="AKI14661.1"/>
    </source>
</evidence>
<comment type="similarity">
    <text evidence="1">Belongs to the herpesviridae UL91 family.</text>
</comment>
<dbReference type="EMBL" id="KP745713">
    <property type="protein sequence ID" value="AKI21015.1"/>
    <property type="molecule type" value="Genomic_DNA"/>
</dbReference>
<reference evidence="25 26" key="2">
    <citation type="journal article" date="2015" name="J. Virol.">
        <title>High-throughput analysis of human cytomegalovirus genome diversity highlights the widespread occurrence of gene-disrupting mutations and pervasive recombination.</title>
        <authorList>
            <person name="Sijmons S."/>
            <person name="Thys K."/>
            <person name="Mbong Ngwese M."/>
            <person name="Van Damme E."/>
            <person name="Dvorak J."/>
            <person name="Van Loock M."/>
            <person name="Li G."/>
            <person name="Tachezy R."/>
            <person name="Busson L."/>
            <person name="Aerssens J."/>
            <person name="Van Ranst M."/>
            <person name="Maes P."/>
        </authorList>
    </citation>
    <scope>NUCLEOTIDE SEQUENCE [LARGE SCALE GENOMIC DNA]</scope>
    <source>
        <strain evidence="6">BE/10/2011</strain>
        <strain evidence="7">BE/10/2012</strain>
        <strain evidence="11">BE/18/2011</strain>
        <strain evidence="8">BE/2/2013</strain>
        <strain evidence="16">BE/20/2011</strain>
        <strain evidence="13">BE/23/2011</strain>
        <strain evidence="17">BE/26/2011</strain>
        <strain evidence="15">BE/27/2011</strain>
        <strain evidence="12">BE/28/2011</strain>
        <strain evidence="10">BE/33/2010</strain>
        <strain evidence="18">BE/35/2011</strain>
        <strain evidence="20">BE/4/2010</strain>
        <strain evidence="19">BE/44/2011</strain>
        <strain evidence="9">BE/6/2011</strain>
        <strain evidence="14">BE/6/2012</strain>
    </source>
</reference>
<dbReference type="Proteomes" id="UP000174086">
    <property type="component" value="Segment"/>
</dbReference>
<evidence type="ECO:0000256" key="2">
    <source>
        <dbReference type="SAM" id="MobiDB-lite"/>
    </source>
</evidence>
<evidence type="ECO:0000259" key="3">
    <source>
        <dbReference type="Pfam" id="PF17442"/>
    </source>
</evidence>
<dbReference type="EMBL" id="KT726953">
    <property type="protein sequence ID" value="AMJ54784.1"/>
    <property type="molecule type" value="Genomic_DNA"/>
</dbReference>
<accession>A0A0G2TFZ4</accession>
<feature type="region of interest" description="Disordered" evidence="2">
    <location>
        <begin position="79"/>
        <end position="111"/>
    </location>
</feature>
<dbReference type="Proteomes" id="UP000169355">
    <property type="component" value="Segment"/>
</dbReference>
<evidence type="ECO:0000313" key="16">
    <source>
        <dbReference type="EMBL" id="AKI18502.1"/>
    </source>
</evidence>
<evidence type="ECO:0000313" key="10">
    <source>
        <dbReference type="EMBL" id="AKI12320.1"/>
    </source>
</evidence>
<dbReference type="EMBL" id="GQ221975">
    <property type="protein sequence ID" value="ACS92180.1"/>
    <property type="molecule type" value="Genomic_DNA"/>
</dbReference>
<evidence type="ECO:0000313" key="12">
    <source>
        <dbReference type="EMBL" id="AKI13656.1"/>
    </source>
</evidence>
<evidence type="ECO:0000313" key="11">
    <source>
        <dbReference type="EMBL" id="AKI13488.1"/>
    </source>
</evidence>
<sequence length="111" mass="12028">MNSLLAELNRLGVAHATTEDVFIFVDRLFQHFSFLFQAEESGPRRLELVASVFEHLTVECVNDILDACSHPDVNVAETSNTCRPCPSPVPSAPKTVSGAQTSCATPRAPVT</sequence>
<dbReference type="Proteomes" id="UP000156497">
    <property type="component" value="Segment"/>
</dbReference>
<evidence type="ECO:0000313" key="23">
    <source>
        <dbReference type="EMBL" id="AZB79964.1"/>
    </source>
</evidence>
<evidence type="ECO:0000313" key="6">
    <source>
        <dbReference type="EMBL" id="AKI08639.1"/>
    </source>
</evidence>
<dbReference type="Proteomes" id="UP000135152">
    <property type="component" value="Segment"/>
</dbReference>
<organismHost>
    <name type="scientific">Homo sapiens</name>
    <name type="common">Human</name>
    <dbReference type="NCBI Taxonomy" id="9606"/>
</organismHost>
<dbReference type="Proteomes" id="UP000143944">
    <property type="component" value="Segment"/>
</dbReference>
<dbReference type="EMBL" id="KP745698">
    <property type="protein sequence ID" value="AKI18502.1"/>
    <property type="molecule type" value="Genomic_DNA"/>
</dbReference>
<evidence type="ECO:0000313" key="19">
    <source>
        <dbReference type="EMBL" id="AKI21350.1"/>
    </source>
</evidence>
<organism evidence="6 27">
    <name type="scientific">Human cytomegalovirus</name>
    <name type="common">HHV-5</name>
    <name type="synonym">Human herpesvirus 5</name>
    <dbReference type="NCBI Taxonomy" id="10359"/>
    <lineage>
        <taxon>Viruses</taxon>
        <taxon>Duplodnaviria</taxon>
        <taxon>Heunggongvirae</taxon>
        <taxon>Peploviricota</taxon>
        <taxon>Herviviricetes</taxon>
        <taxon>Herpesvirales</taxon>
        <taxon>Orthoherpesviridae</taxon>
        <taxon>Betaherpesvirinae</taxon>
        <taxon>Cytomegalovirus</taxon>
        <taxon>Cytomegalovirus humanbeta5</taxon>
    </lineage>
</organism>
<reference evidence="21" key="3">
    <citation type="journal article" date="2016" name="Virus Evol.">
        <title>Islands of linkage in an ocean of pervasive recombination reveals two-speed evolution of human cytomegalovirus genomes.</title>
        <authorList>
            <person name="Lassalle F."/>
            <person name="Depledge D.P."/>
            <person name="Reeves M.B."/>
            <person name="Brown A.C."/>
            <person name="Christiansen M.T."/>
            <person name="Tutill H.J."/>
            <person name="Williams R.J."/>
            <person name="Einer-Jensen K."/>
            <person name="Holdstock J."/>
            <person name="Atkinson C."/>
            <person name="Brown J.R."/>
            <person name="van Loenen F.B."/>
            <person name="Clark D.A."/>
            <person name="Griffiths P.D."/>
            <person name="Verjans G.M.G.M."/>
            <person name="Schutten M."/>
            <person name="Milne R.S.B."/>
            <person name="Balloux F."/>
            <person name="Breuer J."/>
        </authorList>
    </citation>
    <scope>NUCLEOTIDE SEQUENCE</scope>
    <source>
        <strain evidence="22">UK/Lon5/Blood/2010</strain>
        <strain evidence="21">UK/Lon9/Urine/2012</strain>
    </source>
</reference>
<evidence type="ECO:0000313" key="24">
    <source>
        <dbReference type="EMBL" id="VDY03141.1"/>
    </source>
</evidence>
<evidence type="ECO:0000313" key="8">
    <source>
        <dbReference type="EMBL" id="AKI11491.1"/>
    </source>
</evidence>
<feature type="domain" description="Herpesvirus U62/UL91 functional" evidence="3">
    <location>
        <begin position="1"/>
        <end position="65"/>
    </location>
</feature>
<evidence type="ECO:0000313" key="17">
    <source>
        <dbReference type="EMBL" id="AKI19340.1"/>
    </source>
</evidence>
<dbReference type="EMBL" id="KT726955">
    <property type="protein sequence ID" value="AMJ55117.1"/>
    <property type="molecule type" value="Genomic_DNA"/>
</dbReference>
<dbReference type="EMBL" id="KP745656">
    <property type="protein sequence ID" value="AKI11491.1"/>
    <property type="molecule type" value="Genomic_DNA"/>
</dbReference>
<dbReference type="Proteomes" id="UP000112015">
    <property type="component" value="Segment"/>
</dbReference>
<evidence type="ECO:0000313" key="25">
    <source>
        <dbReference type="Proteomes" id="UP000099255"/>
    </source>
</evidence>
<dbReference type="InterPro" id="IPR035385">
    <property type="entry name" value="U62/UL91"/>
</dbReference>
<dbReference type="EMBL" id="KP745639">
    <property type="protein sequence ID" value="AKI08639.1"/>
    <property type="molecule type" value="Genomic_DNA"/>
</dbReference>
<dbReference type="EMBL" id="KP745695">
    <property type="protein sequence ID" value="AKI18000.1"/>
    <property type="molecule type" value="Genomic_DNA"/>
</dbReference>
<dbReference type="Proteomes" id="UP000099255">
    <property type="component" value="Segment"/>
</dbReference>
<dbReference type="EMBL" id="MK213797">
    <property type="protein sequence ID" value="AZB79964.1"/>
    <property type="molecule type" value="Genomic_DNA"/>
</dbReference>
<dbReference type="EMBL" id="KP745660">
    <property type="protein sequence ID" value="AKI12154.1"/>
    <property type="molecule type" value="Genomic_DNA"/>
</dbReference>
<evidence type="ECO:0000313" key="28">
    <source>
        <dbReference type="Proteomes" id="UP000135152"/>
    </source>
</evidence>
<dbReference type="EMBL" id="KP745668">
    <property type="protein sequence ID" value="AKI13488.1"/>
    <property type="molecule type" value="Genomic_DNA"/>
</dbReference>
<dbReference type="EMBL" id="KP745675">
    <property type="protein sequence ID" value="AKI14661.1"/>
    <property type="molecule type" value="Genomic_DNA"/>
</dbReference>
<evidence type="ECO:0000313" key="4">
    <source>
        <dbReference type="EMBL" id="ACS92180.1"/>
    </source>
</evidence>
<dbReference type="Proteomes" id="UP000139224">
    <property type="component" value="Segment"/>
</dbReference>
<dbReference type="Proteomes" id="UP000161201">
    <property type="component" value="Segment"/>
</dbReference>
<reference evidence="23" key="5">
    <citation type="submission" date="2018-11" db="EMBL/GenBank/DDBJ databases">
        <title>Laboratory Validation of a Clinical Metagenomic Sequencing Assay for Pathogen Detection in Cerebrospinal Fluid.</title>
        <authorList>
            <person name="Chiu C.Y."/>
            <person name="Miller S."/>
            <person name="Naccache S.N."/>
        </authorList>
    </citation>
    <scope>NUCLEOTIDE SEQUENCE</scope>
    <source>
        <strain evidence="23">UCSF-1a</strain>
    </source>
</reference>